<proteinExistence type="predicted"/>
<evidence type="ECO:0000259" key="2">
    <source>
        <dbReference type="Pfam" id="PF07859"/>
    </source>
</evidence>
<dbReference type="Gene3D" id="3.40.50.1820">
    <property type="entry name" value="alpha/beta hydrolase"/>
    <property type="match status" value="1"/>
</dbReference>
<protein>
    <submittedName>
        <fullName evidence="3">ARAD1D18326p</fullName>
    </submittedName>
</protein>
<keyword evidence="1" id="KW-0378">Hydrolase</keyword>
<gene>
    <name evidence="3" type="ORF">GNLVRS02_ARAD1D18326g</name>
</gene>
<accession>A0A060TAE6</accession>
<dbReference type="AlphaFoldDB" id="A0A060TAE6"/>
<feature type="domain" description="Alpha/beta hydrolase fold-3" evidence="2">
    <location>
        <begin position="91"/>
        <end position="306"/>
    </location>
</feature>
<reference evidence="3" key="2">
    <citation type="submission" date="2014-06" db="EMBL/GenBank/DDBJ databases">
        <title>The complete genome of Blastobotrys (Arxula) adeninivorans LS3 - a yeast of biotechnological interest.</title>
        <authorList>
            <person name="Kunze G."/>
            <person name="Gaillardin C."/>
            <person name="Czernicka M."/>
            <person name="Durrens P."/>
            <person name="Martin T."/>
            <person name="Boer E."/>
            <person name="Gabaldon T."/>
            <person name="Cruz J."/>
            <person name="Talla E."/>
            <person name="Marck C."/>
            <person name="Goffeau A."/>
            <person name="Barbe V."/>
            <person name="Baret P."/>
            <person name="Baronian K."/>
            <person name="Beier S."/>
            <person name="Bleykasten C."/>
            <person name="Bode R."/>
            <person name="Casaregola S."/>
            <person name="Despons L."/>
            <person name="Fairhead C."/>
            <person name="Giersberg M."/>
            <person name="Gierski P."/>
            <person name="Hahnel U."/>
            <person name="Hartmann A."/>
            <person name="Jankowska D."/>
            <person name="Jubin C."/>
            <person name="Jung P."/>
            <person name="Lafontaine I."/>
            <person name="Leh-Louis V."/>
            <person name="Lemaire M."/>
            <person name="Marcet-Houben M."/>
            <person name="Mascher M."/>
            <person name="Morel G."/>
            <person name="Richard G.-F."/>
            <person name="Riechen J."/>
            <person name="Sacerdot C."/>
            <person name="Sarkar A."/>
            <person name="Savel G."/>
            <person name="Schacherer J."/>
            <person name="Sherman D."/>
            <person name="Straub M.-L."/>
            <person name="Stein N."/>
            <person name="Thierry A."/>
            <person name="Trautwein-Schult A."/>
            <person name="Westhof E."/>
            <person name="Worch S."/>
            <person name="Dujon B."/>
            <person name="Souciet J.-L."/>
            <person name="Wincker P."/>
            <person name="Scholz U."/>
            <person name="Neuveglise N."/>
        </authorList>
    </citation>
    <scope>NUCLEOTIDE SEQUENCE</scope>
    <source>
        <strain evidence="3">LS3</strain>
    </source>
</reference>
<dbReference type="InterPro" id="IPR050300">
    <property type="entry name" value="GDXG_lipolytic_enzyme"/>
</dbReference>
<dbReference type="PhylomeDB" id="A0A060TAE6"/>
<dbReference type="InterPro" id="IPR013094">
    <property type="entry name" value="AB_hydrolase_3"/>
</dbReference>
<dbReference type="GO" id="GO:0016787">
    <property type="term" value="F:hydrolase activity"/>
    <property type="evidence" value="ECO:0007669"/>
    <property type="project" value="UniProtKB-KW"/>
</dbReference>
<dbReference type="EMBL" id="HG937694">
    <property type="protein sequence ID" value="CDP37739.1"/>
    <property type="molecule type" value="Genomic_DNA"/>
</dbReference>
<dbReference type="SUPFAM" id="SSF53474">
    <property type="entry name" value="alpha/beta-Hydrolases"/>
    <property type="match status" value="1"/>
</dbReference>
<organism evidence="3">
    <name type="scientific">Blastobotrys adeninivorans</name>
    <name type="common">Yeast</name>
    <name type="synonym">Arxula adeninivorans</name>
    <dbReference type="NCBI Taxonomy" id="409370"/>
    <lineage>
        <taxon>Eukaryota</taxon>
        <taxon>Fungi</taxon>
        <taxon>Dikarya</taxon>
        <taxon>Ascomycota</taxon>
        <taxon>Saccharomycotina</taxon>
        <taxon>Dipodascomycetes</taxon>
        <taxon>Dipodascales</taxon>
        <taxon>Trichomonascaceae</taxon>
        <taxon>Blastobotrys</taxon>
    </lineage>
</organism>
<dbReference type="Pfam" id="PF07859">
    <property type="entry name" value="Abhydrolase_3"/>
    <property type="match status" value="1"/>
</dbReference>
<reference evidence="3" key="1">
    <citation type="submission" date="2014-02" db="EMBL/GenBank/DDBJ databases">
        <authorList>
            <person name="Genoscope - CEA"/>
        </authorList>
    </citation>
    <scope>NUCLEOTIDE SEQUENCE</scope>
    <source>
        <strain evidence="3">LS3</strain>
    </source>
</reference>
<dbReference type="PANTHER" id="PTHR48081:SF8">
    <property type="entry name" value="ALPHA_BETA HYDROLASE FOLD-3 DOMAIN-CONTAINING PROTEIN-RELATED"/>
    <property type="match status" value="1"/>
</dbReference>
<sequence>MKFHNPLAPELLEEYDPEFVEVYNRTGIENPSVVELSPEENRRWRLQRLAKLDKSTVESVTDYAYGPEEEQQLRVFVPKGDRPSTGWPVYMHYHGGGWVLGGIGSEDILLGQLAYTVHCVSISANYRHAPESPFPAAAEDAWAAFEYIHANAENLGIDVSKLIVGGDSAGANLTETVTQRLVAHNEQSSSPYPQLLHQVLIVPQADATDRTKYQSFRKYANAAGLGEKEVDYFYKHYFGDRPVHHDIRASPLLNDDKVFAKLPPATVLIAGMDPLRDEGIAYVQKMEKNGVKVDTTVFEGLPHGFMTFPIAKTDELVQLYVKAVQSAIHDGQS</sequence>
<name>A0A060TAE6_BLAAD</name>
<dbReference type="PANTHER" id="PTHR48081">
    <property type="entry name" value="AB HYDROLASE SUPERFAMILY PROTEIN C4A8.06C"/>
    <property type="match status" value="1"/>
</dbReference>
<dbReference type="InterPro" id="IPR029058">
    <property type="entry name" value="AB_hydrolase_fold"/>
</dbReference>
<evidence type="ECO:0000256" key="1">
    <source>
        <dbReference type="ARBA" id="ARBA00022801"/>
    </source>
</evidence>
<evidence type="ECO:0000313" key="3">
    <source>
        <dbReference type="EMBL" id="CDP37739.1"/>
    </source>
</evidence>